<accession>A0A2S1QVX0</accession>
<dbReference type="AlphaFoldDB" id="A0A2S1QVX0"/>
<proteinExistence type="predicted"/>
<gene>
    <name evidence="1" type="ORF">HYN59_05285</name>
</gene>
<reference evidence="1 2" key="1">
    <citation type="submission" date="2018-04" db="EMBL/GenBank/DDBJ databases">
        <title>Genome sequencing of Flavobacterium sp. HYN0059.</title>
        <authorList>
            <person name="Yi H."/>
            <person name="Baek C."/>
        </authorList>
    </citation>
    <scope>NUCLEOTIDE SEQUENCE [LARGE SCALE GENOMIC DNA]</scope>
    <source>
        <strain evidence="1 2">HYN0059</strain>
    </source>
</reference>
<evidence type="ECO:0000313" key="1">
    <source>
        <dbReference type="EMBL" id="AWH84567.1"/>
    </source>
</evidence>
<dbReference type="EMBL" id="CP029186">
    <property type="protein sequence ID" value="AWH84567.1"/>
    <property type="molecule type" value="Genomic_DNA"/>
</dbReference>
<protein>
    <submittedName>
        <fullName evidence="1">Uncharacterized protein</fullName>
    </submittedName>
</protein>
<dbReference type="KEGG" id="falb:HYN59_05285"/>
<dbReference type="RefSeq" id="WP_108777273.1">
    <property type="nucleotide sequence ID" value="NZ_CP029186.1"/>
</dbReference>
<evidence type="ECO:0000313" key="2">
    <source>
        <dbReference type="Proteomes" id="UP000244929"/>
    </source>
</evidence>
<dbReference type="Proteomes" id="UP000244929">
    <property type="component" value="Chromosome"/>
</dbReference>
<keyword evidence="2" id="KW-1185">Reference proteome</keyword>
<sequence>MNVEIESDYILKLHYGSDVHKLAMVMCRMDCSIYILVTDMPTDSSQIIETGLFIEGPLLRRIIENFEGRKDYTNNFISLNHKITSITRPYDGLFSRNADYYSITNHTGEVKTFHFIYHLLSFEADFENSRFLLEGIINDFTINLSTIEEKSTRQVMIYDQQGYCYSKKLDIEYNQQYNERDYTRFIDENNIICYDSDPYSYKLHILNLETGKTFDIDIDDENTGKEKTEFYYEYIREIQFRQNHSLVAYTCDNPTYGCTGIRILKIDAGKPYAQNIFSFDAYDHKPLNLREPDEVRETFLFLAIDINQTGQRAAVMRSASKQNTDYSYSTSYSIYIFNVQDGKAPLKIIDACSDSSEFDFIYFLTDAVVVVRFYSVFSFYDIATGENIKNIPFKKFTGFHVSKNYLVYIDNNSLCMVYVDKDGKVIKLDNPLRM</sequence>
<dbReference type="SUPFAM" id="SSF69322">
    <property type="entry name" value="Tricorn protease domain 2"/>
    <property type="match status" value="1"/>
</dbReference>
<organism evidence="1 2">
    <name type="scientific">Flavobacterium album</name>
    <dbReference type="NCBI Taxonomy" id="2175091"/>
    <lineage>
        <taxon>Bacteria</taxon>
        <taxon>Pseudomonadati</taxon>
        <taxon>Bacteroidota</taxon>
        <taxon>Flavobacteriia</taxon>
        <taxon>Flavobacteriales</taxon>
        <taxon>Flavobacteriaceae</taxon>
        <taxon>Flavobacterium</taxon>
    </lineage>
</organism>
<name>A0A2S1QVX0_9FLAO</name>